<keyword evidence="2" id="KW-1185">Reference proteome</keyword>
<dbReference type="EMBL" id="BLLK01000051">
    <property type="protein sequence ID" value="GFH55797.1"/>
    <property type="molecule type" value="Genomic_DNA"/>
</dbReference>
<reference evidence="1 2" key="1">
    <citation type="journal article" date="2021" name="Sci. Rep.">
        <title>The genome of the diatom Chaetoceros tenuissimus carries an ancient integrated fragment of an extant virus.</title>
        <authorList>
            <person name="Hongo Y."/>
            <person name="Kimura K."/>
            <person name="Takaki Y."/>
            <person name="Yoshida Y."/>
            <person name="Baba S."/>
            <person name="Kobayashi G."/>
            <person name="Nagasaki K."/>
            <person name="Hano T."/>
            <person name="Tomaru Y."/>
        </authorList>
    </citation>
    <scope>NUCLEOTIDE SEQUENCE [LARGE SCALE GENOMIC DNA]</scope>
    <source>
        <strain evidence="1 2">NIES-3715</strain>
    </source>
</reference>
<sequence length="172" mass="19873">MHLLLGNKKRDLPRPSLVNLQLQASTNYLKFLEGNDLDNHDTDRQEKLWMIDLKKDSLSLEMNHLDKFTVSIAPLHHFEVRGTTVVHDEEGKTTFRVGEVIVVGKIYFDDRASSKDLYTDIGEDEDIEKEIWSVPEILKGNYPGFPKNFKLRVERIFIPTEIIKDHLVSVGI</sequence>
<evidence type="ECO:0000313" key="1">
    <source>
        <dbReference type="EMBL" id="GFH55797.1"/>
    </source>
</evidence>
<accession>A0AAD3D0W3</accession>
<gene>
    <name evidence="1" type="ORF">CTEN210_12273</name>
</gene>
<dbReference type="Proteomes" id="UP001054902">
    <property type="component" value="Unassembled WGS sequence"/>
</dbReference>
<proteinExistence type="predicted"/>
<name>A0AAD3D0W3_9STRA</name>
<comment type="caution">
    <text evidence="1">The sequence shown here is derived from an EMBL/GenBank/DDBJ whole genome shotgun (WGS) entry which is preliminary data.</text>
</comment>
<evidence type="ECO:0000313" key="2">
    <source>
        <dbReference type="Proteomes" id="UP001054902"/>
    </source>
</evidence>
<organism evidence="1 2">
    <name type="scientific">Chaetoceros tenuissimus</name>
    <dbReference type="NCBI Taxonomy" id="426638"/>
    <lineage>
        <taxon>Eukaryota</taxon>
        <taxon>Sar</taxon>
        <taxon>Stramenopiles</taxon>
        <taxon>Ochrophyta</taxon>
        <taxon>Bacillariophyta</taxon>
        <taxon>Coscinodiscophyceae</taxon>
        <taxon>Chaetocerotophycidae</taxon>
        <taxon>Chaetocerotales</taxon>
        <taxon>Chaetocerotaceae</taxon>
        <taxon>Chaetoceros</taxon>
    </lineage>
</organism>
<dbReference type="AlphaFoldDB" id="A0AAD3D0W3"/>
<protein>
    <submittedName>
        <fullName evidence="1">Uncharacterized protein</fullName>
    </submittedName>
</protein>